<dbReference type="RefSeq" id="WP_120402906.1">
    <property type="nucleotide sequence ID" value="NZ_RAXV01000023.1"/>
</dbReference>
<comment type="caution">
    <text evidence="1">The sequence shown here is derived from an EMBL/GenBank/DDBJ whole genome shotgun (WGS) entry which is preliminary data.</text>
</comment>
<sequence>MSEFYKEVGTLFGQTELQSADLERGLVRLVQEFKAASEVGSRDFSSQFYQKFEQLVTQNGIMETEVEALVNVLYFSDDHQQLVTFVVPSYYNAGGDRAQFADTYQLMMDDVQQAAP</sequence>
<dbReference type="EMBL" id="RAXV01000023">
    <property type="protein sequence ID" value="RKG30532.1"/>
    <property type="molecule type" value="Genomic_DNA"/>
</dbReference>
<proteinExistence type="predicted"/>
<dbReference type="Proteomes" id="UP000282388">
    <property type="component" value="Unassembled WGS sequence"/>
</dbReference>
<protein>
    <submittedName>
        <fullName evidence="1">Uncharacterized protein</fullName>
    </submittedName>
</protein>
<reference evidence="1 2" key="1">
    <citation type="submission" date="2018-09" db="EMBL/GenBank/DDBJ databases">
        <title>The draft genome of Acinetobacter spp. strains.</title>
        <authorList>
            <person name="Qin J."/>
            <person name="Feng Y."/>
            <person name="Zong Z."/>
        </authorList>
    </citation>
    <scope>NUCLEOTIDE SEQUENCE [LARGE SCALE GENOMIC DNA]</scope>
    <source>
        <strain evidence="1 2">WCHAc060012</strain>
    </source>
</reference>
<evidence type="ECO:0000313" key="2">
    <source>
        <dbReference type="Proteomes" id="UP000282388"/>
    </source>
</evidence>
<dbReference type="AlphaFoldDB" id="A0A3A8E636"/>
<evidence type="ECO:0000313" key="1">
    <source>
        <dbReference type="EMBL" id="RKG30532.1"/>
    </source>
</evidence>
<keyword evidence="2" id="KW-1185">Reference proteome</keyword>
<accession>A0A3A8E636</accession>
<dbReference type="OrthoDB" id="6691867at2"/>
<name>A0A3A8E636_9GAMM</name>
<gene>
    <name evidence="1" type="ORF">D7V32_10905</name>
</gene>
<organism evidence="1 2">
    <name type="scientific">Acinetobacter tianfuensis</name>
    <dbReference type="NCBI Taxonomy" id="2419603"/>
    <lineage>
        <taxon>Bacteria</taxon>
        <taxon>Pseudomonadati</taxon>
        <taxon>Pseudomonadota</taxon>
        <taxon>Gammaproteobacteria</taxon>
        <taxon>Moraxellales</taxon>
        <taxon>Moraxellaceae</taxon>
        <taxon>Acinetobacter</taxon>
    </lineage>
</organism>